<evidence type="ECO:0000313" key="4">
    <source>
        <dbReference type="Proteomes" id="UP001652445"/>
    </source>
</evidence>
<dbReference type="InterPro" id="IPR010559">
    <property type="entry name" value="Sig_transdc_His_kin_internal"/>
</dbReference>
<sequence length="160" mass="18458">MSELPILLLTARNRPEDIEFGFLAGTNDYVTKPIDTMELMSRVRALTALKKSVRDQLRIEAAYLQAQIQPHFLFNMLNSIAALSDIDTNRMHTLLETFGNYLCASFNSHNLDRLVPLTHELDLVRSCLYIEKERLKKGCKLCERWIKIYPCLSLPSLFSH</sequence>
<dbReference type="Pfam" id="PF06580">
    <property type="entry name" value="His_kinase"/>
    <property type="match status" value="1"/>
</dbReference>
<keyword evidence="3" id="KW-0808">Transferase</keyword>
<evidence type="ECO:0000256" key="1">
    <source>
        <dbReference type="PROSITE-ProRule" id="PRU00169"/>
    </source>
</evidence>
<dbReference type="Proteomes" id="UP001652445">
    <property type="component" value="Unassembled WGS sequence"/>
</dbReference>
<dbReference type="InterPro" id="IPR011006">
    <property type="entry name" value="CheY-like_superfamily"/>
</dbReference>
<keyword evidence="4" id="KW-1185">Reference proteome</keyword>
<gene>
    <name evidence="3" type="ORF">OB236_01625</name>
</gene>
<accession>A0ABT2U856</accession>
<organism evidence="3 4">
    <name type="scientific">Paenibacillus baimaensis</name>
    <dbReference type="NCBI Taxonomy" id="2982185"/>
    <lineage>
        <taxon>Bacteria</taxon>
        <taxon>Bacillati</taxon>
        <taxon>Bacillota</taxon>
        <taxon>Bacilli</taxon>
        <taxon>Bacillales</taxon>
        <taxon>Paenibacillaceae</taxon>
        <taxon>Paenibacillus</taxon>
    </lineage>
</organism>
<name>A0ABT2U856_9BACL</name>
<dbReference type="InterPro" id="IPR001789">
    <property type="entry name" value="Sig_transdc_resp-reg_receiver"/>
</dbReference>
<feature type="domain" description="Response regulatory" evidence="2">
    <location>
        <begin position="1"/>
        <end position="47"/>
    </location>
</feature>
<keyword evidence="3" id="KW-0418">Kinase</keyword>
<dbReference type="EMBL" id="JAOQIO010000006">
    <property type="protein sequence ID" value="MCU6790815.1"/>
    <property type="molecule type" value="Genomic_DNA"/>
</dbReference>
<reference evidence="3 4" key="1">
    <citation type="submission" date="2022-09" db="EMBL/GenBank/DDBJ databases">
        <authorList>
            <person name="Han X.L."/>
            <person name="Wang Q."/>
            <person name="Lu T."/>
        </authorList>
    </citation>
    <scope>NUCLEOTIDE SEQUENCE [LARGE SCALE GENOMIC DNA]</scope>
    <source>
        <strain evidence="3 4">WQ 127069</strain>
    </source>
</reference>
<dbReference type="PANTHER" id="PTHR34220">
    <property type="entry name" value="SENSOR HISTIDINE KINASE YPDA"/>
    <property type="match status" value="1"/>
</dbReference>
<dbReference type="PANTHER" id="PTHR34220:SF7">
    <property type="entry name" value="SENSOR HISTIDINE KINASE YPDA"/>
    <property type="match status" value="1"/>
</dbReference>
<evidence type="ECO:0000313" key="3">
    <source>
        <dbReference type="EMBL" id="MCU6790815.1"/>
    </source>
</evidence>
<dbReference type="GO" id="GO:0016301">
    <property type="term" value="F:kinase activity"/>
    <property type="evidence" value="ECO:0007669"/>
    <property type="project" value="UniProtKB-KW"/>
</dbReference>
<dbReference type="InterPro" id="IPR050640">
    <property type="entry name" value="Bact_2-comp_sensor_kinase"/>
</dbReference>
<proteinExistence type="predicted"/>
<dbReference type="PROSITE" id="PS50110">
    <property type="entry name" value="RESPONSE_REGULATORY"/>
    <property type="match status" value="1"/>
</dbReference>
<dbReference type="Gene3D" id="3.40.50.2300">
    <property type="match status" value="1"/>
</dbReference>
<comment type="caution">
    <text evidence="1">Lacks conserved residue(s) required for the propagation of feature annotation.</text>
</comment>
<dbReference type="RefSeq" id="WP_262682333.1">
    <property type="nucleotide sequence ID" value="NZ_JAOQIO010000006.1"/>
</dbReference>
<evidence type="ECO:0000259" key="2">
    <source>
        <dbReference type="PROSITE" id="PS50110"/>
    </source>
</evidence>
<dbReference type="SUPFAM" id="SSF52172">
    <property type="entry name" value="CheY-like"/>
    <property type="match status" value="1"/>
</dbReference>
<protein>
    <submittedName>
        <fullName evidence="3">Histidine kinase</fullName>
    </submittedName>
</protein>
<comment type="caution">
    <text evidence="3">The sequence shown here is derived from an EMBL/GenBank/DDBJ whole genome shotgun (WGS) entry which is preliminary data.</text>
</comment>